<proteinExistence type="predicted"/>
<dbReference type="Pfam" id="PF07009">
    <property type="entry name" value="NusG_II"/>
    <property type="match status" value="1"/>
</dbReference>
<dbReference type="InterPro" id="IPR038690">
    <property type="entry name" value="NusG_2_sf"/>
</dbReference>
<evidence type="ECO:0000313" key="1">
    <source>
        <dbReference type="EMBL" id="AEF82166.1"/>
    </source>
</evidence>
<dbReference type="AlphaFoldDB" id="F5YBV4"/>
<reference evidence="1" key="2">
    <citation type="journal article" date="2011" name="ISME J.">
        <title>RNA-seq reveals cooperative metabolic interactions between two termite-gut spirochete species in co-culture.</title>
        <authorList>
            <person name="Rosenthal A.Z."/>
            <person name="Matson E.G."/>
            <person name="Eldar A."/>
            <person name="Leadbetter J.R."/>
        </authorList>
    </citation>
    <scope>NUCLEOTIDE SEQUENCE [LARGE SCALE GENOMIC DNA]</scope>
    <source>
        <strain evidence="1">ZAS-9</strain>
    </source>
</reference>
<dbReference type="STRING" id="545695.TREAZ_2911"/>
<gene>
    <name evidence="1" type="ordered locus">TREAZ_2911</name>
</gene>
<keyword evidence="2" id="KW-1185">Reference proteome</keyword>
<dbReference type="Gene3D" id="2.60.320.10">
    <property type="entry name" value="N-utilization substance G protein NusG, insert domain"/>
    <property type="match status" value="1"/>
</dbReference>
<dbReference type="eggNOG" id="COG5341">
    <property type="taxonomic scope" value="Bacteria"/>
</dbReference>
<accession>F5YBV4</accession>
<dbReference type="OrthoDB" id="47603at2"/>
<dbReference type="HOGENOM" id="CLU_130936_3_0_12"/>
<dbReference type="EMBL" id="CP001841">
    <property type="protein sequence ID" value="AEF82166.1"/>
    <property type="molecule type" value="Genomic_DNA"/>
</dbReference>
<dbReference type="InParanoid" id="F5YBV4"/>
<organism evidence="1 2">
    <name type="scientific">Leadbettera azotonutricia (strain ATCC BAA-888 / DSM 13862 / ZAS-9)</name>
    <name type="common">Treponema azotonutricium</name>
    <dbReference type="NCBI Taxonomy" id="545695"/>
    <lineage>
        <taxon>Bacteria</taxon>
        <taxon>Pseudomonadati</taxon>
        <taxon>Spirochaetota</taxon>
        <taxon>Spirochaetia</taxon>
        <taxon>Spirochaetales</taxon>
        <taxon>Breznakiellaceae</taxon>
        <taxon>Leadbettera</taxon>
    </lineage>
</organism>
<dbReference type="CDD" id="cd09910">
    <property type="entry name" value="NGN-insert_like"/>
    <property type="match status" value="1"/>
</dbReference>
<evidence type="ECO:0000313" key="2">
    <source>
        <dbReference type="Proteomes" id="UP000009222"/>
    </source>
</evidence>
<protein>
    <submittedName>
        <fullName evidence="1">Uncharacterized protein</fullName>
    </submittedName>
</protein>
<sequence>MKGKFPLKFLDLVMIFLALALTGLSAYRVYAKPRNTTQVVIQGPDRSWVFPLDAEETVTVPGPLGNTIIRIHDNEAWVEDSPCDNKTCVAVGHIGRHGDWAACLPNNVMLMIEGSNDRPNALDRTAW</sequence>
<name>F5YBV4_LEAAZ</name>
<dbReference type="Proteomes" id="UP000009222">
    <property type="component" value="Chromosome"/>
</dbReference>
<dbReference type="KEGG" id="taz:TREAZ_2911"/>
<reference evidence="1" key="1">
    <citation type="submission" date="2009-12" db="EMBL/GenBank/DDBJ databases">
        <authorList>
            <person name="Tetu S.G."/>
            <person name="Matson E."/>
            <person name="Ren Q."/>
            <person name="Seshadri R."/>
            <person name="Elbourne L."/>
            <person name="Hassan K.A."/>
            <person name="Durkin A."/>
            <person name="Radune D."/>
            <person name="Mohamoud Y."/>
            <person name="Shay R."/>
            <person name="Jin S."/>
            <person name="Zhang X."/>
            <person name="Lucey K."/>
            <person name="Ballor N.R."/>
            <person name="Ottesen E."/>
            <person name="Rosenthal R."/>
            <person name="Allen A."/>
            <person name="Leadbetter J.R."/>
            <person name="Paulsen I.T."/>
        </authorList>
    </citation>
    <scope>NUCLEOTIDE SEQUENCE</scope>
    <source>
        <strain evidence="1">ZAS-9</strain>
    </source>
</reference>
<dbReference type="RefSeq" id="WP_015712632.1">
    <property type="nucleotide sequence ID" value="NC_015577.1"/>
</dbReference>